<dbReference type="Gene3D" id="3.10.490.10">
    <property type="entry name" value="Gamma-glutamyl cyclotransferase-like"/>
    <property type="match status" value="1"/>
</dbReference>
<dbReference type="OrthoDB" id="444884at2759"/>
<evidence type="ECO:0000313" key="3">
    <source>
        <dbReference type="EMBL" id="CAE8605586.1"/>
    </source>
</evidence>
<feature type="domain" description="Gamma-glutamylcyclotransferase AIG2-like" evidence="2">
    <location>
        <begin position="33"/>
        <end position="186"/>
    </location>
</feature>
<evidence type="ECO:0000259" key="2">
    <source>
        <dbReference type="Pfam" id="PF06094"/>
    </source>
</evidence>
<sequence length="261" mass="28424">MHPAAATPGPSSSTAIVVRSDVSEEDDVPVRAVFAYGTLRGDFGPEGDHWGVIESTGAAWYRTTVRGYRLHQEEGLFYPFAVQTGSLEDVITGTLLLWAPAEVARRAIARCDQIEGFNPHRPLHGLYRRAQLEVELPPAAVADSVDAGWLDRDIEATTIRAFIYHQLQPPAAAGKSILSFPGGDWLASRQDSERSCCCGLESKKLGDQCADIQAKRQQLRDEQEEAARMQEQLQREVSEALIAKVSGAGAASGRWVAAKPL</sequence>
<gene>
    <name evidence="3" type="ORF">PGLA1383_LOCUS23696</name>
    <name evidence="4" type="ORF">PGLA2088_LOCUS13014</name>
</gene>
<keyword evidence="5" id="KW-1185">Reference proteome</keyword>
<dbReference type="AlphaFoldDB" id="A0A813EXT1"/>
<dbReference type="EMBL" id="CAJNNV010018035">
    <property type="protein sequence ID" value="CAE8605586.1"/>
    <property type="molecule type" value="Genomic_DNA"/>
</dbReference>
<accession>A0A813EXT1</accession>
<dbReference type="InterPro" id="IPR036568">
    <property type="entry name" value="GGCT-like_sf"/>
</dbReference>
<dbReference type="InterPro" id="IPR009288">
    <property type="entry name" value="AIG2-like_dom"/>
</dbReference>
<name>A0A813EXT1_POLGL</name>
<feature type="coiled-coil region" evidence="1">
    <location>
        <begin position="202"/>
        <end position="239"/>
    </location>
</feature>
<keyword evidence="1" id="KW-0175">Coiled coil</keyword>
<evidence type="ECO:0000313" key="5">
    <source>
        <dbReference type="Proteomes" id="UP000654075"/>
    </source>
</evidence>
<dbReference type="EMBL" id="CAJNNW010015472">
    <property type="protein sequence ID" value="CAE8657759.1"/>
    <property type="molecule type" value="Genomic_DNA"/>
</dbReference>
<organism evidence="3 5">
    <name type="scientific">Polarella glacialis</name>
    <name type="common">Dinoflagellate</name>
    <dbReference type="NCBI Taxonomy" id="89957"/>
    <lineage>
        <taxon>Eukaryota</taxon>
        <taxon>Sar</taxon>
        <taxon>Alveolata</taxon>
        <taxon>Dinophyceae</taxon>
        <taxon>Suessiales</taxon>
        <taxon>Suessiaceae</taxon>
        <taxon>Polarella</taxon>
    </lineage>
</organism>
<dbReference type="SUPFAM" id="SSF110857">
    <property type="entry name" value="Gamma-glutamyl cyclotransferase-like"/>
    <property type="match status" value="1"/>
</dbReference>
<evidence type="ECO:0000313" key="4">
    <source>
        <dbReference type="EMBL" id="CAE8657759.1"/>
    </source>
</evidence>
<comment type="caution">
    <text evidence="3">The sequence shown here is derived from an EMBL/GenBank/DDBJ whole genome shotgun (WGS) entry which is preliminary data.</text>
</comment>
<dbReference type="Proteomes" id="UP000654075">
    <property type="component" value="Unassembled WGS sequence"/>
</dbReference>
<reference evidence="3" key="1">
    <citation type="submission" date="2021-02" db="EMBL/GenBank/DDBJ databases">
        <authorList>
            <person name="Dougan E. K."/>
            <person name="Rhodes N."/>
            <person name="Thang M."/>
            <person name="Chan C."/>
        </authorList>
    </citation>
    <scope>NUCLEOTIDE SEQUENCE</scope>
</reference>
<dbReference type="Pfam" id="PF06094">
    <property type="entry name" value="GGACT"/>
    <property type="match status" value="1"/>
</dbReference>
<dbReference type="Proteomes" id="UP000626109">
    <property type="component" value="Unassembled WGS sequence"/>
</dbReference>
<proteinExistence type="predicted"/>
<protein>
    <recommendedName>
        <fullName evidence="2">Gamma-glutamylcyclotransferase AIG2-like domain-containing protein</fullName>
    </recommendedName>
</protein>
<dbReference type="InterPro" id="IPR013024">
    <property type="entry name" value="GGCT-like"/>
</dbReference>
<evidence type="ECO:0000256" key="1">
    <source>
        <dbReference type="SAM" id="Coils"/>
    </source>
</evidence>
<dbReference type="CDD" id="cd06661">
    <property type="entry name" value="GGCT_like"/>
    <property type="match status" value="1"/>
</dbReference>